<feature type="transmembrane region" description="Helical" evidence="10">
    <location>
        <begin position="155"/>
        <end position="175"/>
    </location>
</feature>
<dbReference type="RefSeq" id="WP_015543013.1">
    <property type="nucleotide sequence ID" value="NZ_CABJFK010000001.1"/>
</dbReference>
<evidence type="ECO:0000256" key="2">
    <source>
        <dbReference type="ARBA" id="ARBA00010323"/>
    </source>
</evidence>
<feature type="transmembrane region" description="Helical" evidence="10">
    <location>
        <begin position="437"/>
        <end position="456"/>
    </location>
</feature>
<dbReference type="PANTHER" id="PTHR13285:SF23">
    <property type="entry name" value="TEICHOIC ACID D-ALANYLTRANSFERASE"/>
    <property type="match status" value="1"/>
</dbReference>
<proteinExistence type="inferred from homology"/>
<feature type="transmembrane region" description="Helical" evidence="10">
    <location>
        <begin position="364"/>
        <end position="381"/>
    </location>
</feature>
<evidence type="ECO:0000256" key="7">
    <source>
        <dbReference type="ARBA" id="ARBA00023136"/>
    </source>
</evidence>
<evidence type="ECO:0000313" key="11">
    <source>
        <dbReference type="EMBL" id="RHE42072.1"/>
    </source>
</evidence>
<keyword evidence="4 9" id="KW-0808">Transferase</keyword>
<dbReference type="PIRSF" id="PIRSF500217">
    <property type="entry name" value="AlgI"/>
    <property type="match status" value="1"/>
</dbReference>
<dbReference type="PANTHER" id="PTHR13285">
    <property type="entry name" value="ACYLTRANSFERASE"/>
    <property type="match status" value="1"/>
</dbReference>
<dbReference type="EMBL" id="QSKF01000001">
    <property type="protein sequence ID" value="RHE42072.1"/>
    <property type="molecule type" value="Genomic_DNA"/>
</dbReference>
<dbReference type="InterPro" id="IPR028362">
    <property type="entry name" value="AlgI"/>
</dbReference>
<feature type="transmembrane region" description="Helical" evidence="10">
    <location>
        <begin position="6"/>
        <end position="23"/>
    </location>
</feature>
<evidence type="ECO:0000256" key="10">
    <source>
        <dbReference type="SAM" id="Phobius"/>
    </source>
</evidence>
<evidence type="ECO:0000256" key="8">
    <source>
        <dbReference type="ARBA" id="ARBA00023315"/>
    </source>
</evidence>
<keyword evidence="5 10" id="KW-0812">Transmembrane</keyword>
<protein>
    <submittedName>
        <fullName evidence="11">MBOAT family protein</fullName>
    </submittedName>
</protein>
<organism evidence="11 12">
    <name type="scientific">Blautia obeum</name>
    <dbReference type="NCBI Taxonomy" id="40520"/>
    <lineage>
        <taxon>Bacteria</taxon>
        <taxon>Bacillati</taxon>
        <taxon>Bacillota</taxon>
        <taxon>Clostridia</taxon>
        <taxon>Lachnospirales</taxon>
        <taxon>Lachnospiraceae</taxon>
        <taxon>Blautia</taxon>
    </lineage>
</organism>
<sequence length="493" mass="57271">MLFNSYIFIFVFLPLTLGGYYGLHRLGSPVLAKIELILMSFWFYGYFNPSYLWIMCSSILVNYVLSQLLQKQWETSGKKLQMLKNGLLCVGLFFNLGLIFYFKYYDFFVENLNKVFSADFQLRHVVLPLGISFFTFQQISYMVDSWRGETKEYNFVDYALFVTFFPQLIAGPIVLHNEILPQFEDKKNWKLQWDNLAHGAYIFAAGLVKKVVIADTLSRAVTWGYGHLGQDLTSAEAIITMLAYTFQIYFDFSGYCDMATGLGYLFNIHIPMNFNSPYKATSVVDFWKRWHLTLTRFLRTYVYFPLGGSRKGEVKTYLNILAVFLVSGLWHGANWTFIFWGFLHGIGNALTRMFRKQWGHLHTVIQWGITFLFVNLTWIFFRADSISQAVSFIRRIFGFQSFGVRDGLLNTFGLKELKFIYCHIPILNRLIASVHGFDMLILLTASLVLCLAFKNNQEMELKPDTKKAVFTVLCLIWGIFSLSGVSEFLYFNF</sequence>
<gene>
    <name evidence="11" type="ORF">DW740_01875</name>
</gene>
<reference evidence="11 12" key="1">
    <citation type="submission" date="2018-08" db="EMBL/GenBank/DDBJ databases">
        <title>A genome reference for cultivated species of the human gut microbiota.</title>
        <authorList>
            <person name="Zou Y."/>
            <person name="Xue W."/>
            <person name="Luo G."/>
        </authorList>
    </citation>
    <scope>NUCLEOTIDE SEQUENCE [LARGE SCALE GENOMIC DNA]</scope>
    <source>
        <strain evidence="11 12">AM28-23</strain>
    </source>
</reference>
<feature type="transmembrane region" description="Helical" evidence="10">
    <location>
        <begin position="82"/>
        <end position="102"/>
    </location>
</feature>
<evidence type="ECO:0000256" key="9">
    <source>
        <dbReference type="PIRNR" id="PIRNR016636"/>
    </source>
</evidence>
<evidence type="ECO:0000256" key="3">
    <source>
        <dbReference type="ARBA" id="ARBA00022475"/>
    </source>
</evidence>
<evidence type="ECO:0000256" key="4">
    <source>
        <dbReference type="ARBA" id="ARBA00022679"/>
    </source>
</evidence>
<evidence type="ECO:0000256" key="5">
    <source>
        <dbReference type="ARBA" id="ARBA00022692"/>
    </source>
</evidence>
<dbReference type="GO" id="GO:0016746">
    <property type="term" value="F:acyltransferase activity"/>
    <property type="evidence" value="ECO:0007669"/>
    <property type="project" value="UniProtKB-KW"/>
</dbReference>
<feature type="transmembrane region" description="Helical" evidence="10">
    <location>
        <begin position="122"/>
        <end position="143"/>
    </location>
</feature>
<keyword evidence="6 10" id="KW-1133">Transmembrane helix</keyword>
<feature type="transmembrane region" description="Helical" evidence="10">
    <location>
        <begin position="317"/>
        <end position="343"/>
    </location>
</feature>
<dbReference type="InterPro" id="IPR051085">
    <property type="entry name" value="MB_O-acyltransferase"/>
</dbReference>
<dbReference type="InterPro" id="IPR004299">
    <property type="entry name" value="MBOAT_fam"/>
</dbReference>
<dbReference type="Proteomes" id="UP000283745">
    <property type="component" value="Unassembled WGS sequence"/>
</dbReference>
<keyword evidence="8 9" id="KW-0012">Acyltransferase</keyword>
<dbReference type="PIRSF" id="PIRSF016636">
    <property type="entry name" value="AlgI_DltB"/>
    <property type="match status" value="1"/>
</dbReference>
<dbReference type="InterPro" id="IPR024194">
    <property type="entry name" value="Ac/AlaTfrase_AlgI/DltB"/>
</dbReference>
<accession>A0A414JC64</accession>
<dbReference type="AlphaFoldDB" id="A0A414JC64"/>
<feature type="transmembrane region" description="Helical" evidence="10">
    <location>
        <begin position="468"/>
        <end position="491"/>
    </location>
</feature>
<feature type="transmembrane region" description="Helical" evidence="10">
    <location>
        <begin position="52"/>
        <end position="70"/>
    </location>
</feature>
<comment type="similarity">
    <text evidence="2 9">Belongs to the membrane-bound acyltransferase family.</text>
</comment>
<evidence type="ECO:0000313" key="12">
    <source>
        <dbReference type="Proteomes" id="UP000283745"/>
    </source>
</evidence>
<evidence type="ECO:0000256" key="1">
    <source>
        <dbReference type="ARBA" id="ARBA00004651"/>
    </source>
</evidence>
<comment type="caution">
    <text evidence="11">The sequence shown here is derived from an EMBL/GenBank/DDBJ whole genome shotgun (WGS) entry which is preliminary data.</text>
</comment>
<dbReference type="GO" id="GO:0005886">
    <property type="term" value="C:plasma membrane"/>
    <property type="evidence" value="ECO:0007669"/>
    <property type="project" value="UniProtKB-SubCell"/>
</dbReference>
<evidence type="ECO:0000256" key="6">
    <source>
        <dbReference type="ARBA" id="ARBA00022989"/>
    </source>
</evidence>
<comment type="subcellular location">
    <subcellularLocation>
        <location evidence="1">Cell membrane</location>
        <topology evidence="1">Multi-pass membrane protein</topology>
    </subcellularLocation>
</comment>
<dbReference type="GO" id="GO:0042121">
    <property type="term" value="P:alginic acid biosynthetic process"/>
    <property type="evidence" value="ECO:0007669"/>
    <property type="project" value="InterPro"/>
</dbReference>
<keyword evidence="7 9" id="KW-0472">Membrane</keyword>
<name>A0A414JC64_9FIRM</name>
<keyword evidence="3 9" id="KW-1003">Cell membrane</keyword>
<dbReference type="Pfam" id="PF03062">
    <property type="entry name" value="MBOAT"/>
    <property type="match status" value="1"/>
</dbReference>